<dbReference type="InterPro" id="IPR009003">
    <property type="entry name" value="Peptidase_S1_PA"/>
</dbReference>
<keyword evidence="2 5" id="KW-0812">Transmembrane</keyword>
<keyword evidence="7" id="KW-1185">Reference proteome</keyword>
<protein>
    <submittedName>
        <fullName evidence="6">MarP family serine protease</fullName>
        <ecNumber evidence="6">3.4.21.-</ecNumber>
    </submittedName>
</protein>
<dbReference type="Pfam" id="PF13365">
    <property type="entry name" value="Trypsin_2"/>
    <property type="match status" value="1"/>
</dbReference>
<proteinExistence type="predicted"/>
<keyword evidence="6" id="KW-0645">Protease</keyword>
<dbReference type="GO" id="GO:0006508">
    <property type="term" value="P:proteolysis"/>
    <property type="evidence" value="ECO:0007669"/>
    <property type="project" value="UniProtKB-KW"/>
</dbReference>
<evidence type="ECO:0000256" key="4">
    <source>
        <dbReference type="ARBA" id="ARBA00023136"/>
    </source>
</evidence>
<feature type="transmembrane region" description="Helical" evidence="5">
    <location>
        <begin position="29"/>
        <end position="48"/>
    </location>
</feature>
<comment type="subcellular location">
    <subcellularLocation>
        <location evidence="1">Membrane</location>
        <topology evidence="1">Multi-pass membrane protein</topology>
    </subcellularLocation>
</comment>
<dbReference type="PANTHER" id="PTHR43019">
    <property type="entry name" value="SERINE ENDOPROTEASE DEGS"/>
    <property type="match status" value="1"/>
</dbReference>
<dbReference type="AlphaFoldDB" id="A0A941D9N7"/>
<dbReference type="Proteomes" id="UP000677016">
    <property type="component" value="Unassembled WGS sequence"/>
</dbReference>
<dbReference type="GO" id="GO:0016020">
    <property type="term" value="C:membrane"/>
    <property type="evidence" value="ECO:0007669"/>
    <property type="project" value="UniProtKB-SubCell"/>
</dbReference>
<evidence type="ECO:0000313" key="6">
    <source>
        <dbReference type="EMBL" id="MBR7743400.1"/>
    </source>
</evidence>
<dbReference type="PRINTS" id="PR00834">
    <property type="entry name" value="PROTEASES2C"/>
</dbReference>
<dbReference type="SUPFAM" id="SSF50494">
    <property type="entry name" value="Trypsin-like serine proteases"/>
    <property type="match status" value="1"/>
</dbReference>
<comment type="caution">
    <text evidence="6">The sequence shown here is derived from an EMBL/GenBank/DDBJ whole genome shotgun (WGS) entry which is preliminary data.</text>
</comment>
<reference evidence="6" key="1">
    <citation type="submission" date="2021-04" db="EMBL/GenBank/DDBJ databases">
        <title>Phycicoccus avicenniae sp. nov., a novel endophytic actinomycetes isolated from branch of Avicennia mariana.</title>
        <authorList>
            <person name="Tuo L."/>
        </authorList>
    </citation>
    <scope>NUCLEOTIDE SEQUENCE</scope>
    <source>
        <strain evidence="6">BSK3Z-2</strain>
    </source>
</reference>
<evidence type="ECO:0000256" key="1">
    <source>
        <dbReference type="ARBA" id="ARBA00004141"/>
    </source>
</evidence>
<evidence type="ECO:0000256" key="3">
    <source>
        <dbReference type="ARBA" id="ARBA00022989"/>
    </source>
</evidence>
<dbReference type="InterPro" id="IPR047680">
    <property type="entry name" value="MarP-like"/>
</dbReference>
<evidence type="ECO:0000256" key="2">
    <source>
        <dbReference type="ARBA" id="ARBA00022692"/>
    </source>
</evidence>
<feature type="transmembrane region" description="Helical" evidence="5">
    <location>
        <begin position="106"/>
        <end position="127"/>
    </location>
</feature>
<dbReference type="Gene3D" id="2.40.10.10">
    <property type="entry name" value="Trypsin-like serine proteases"/>
    <property type="match status" value="2"/>
</dbReference>
<keyword evidence="6" id="KW-0378">Hydrolase</keyword>
<accession>A0A941D9N7</accession>
<evidence type="ECO:0000313" key="7">
    <source>
        <dbReference type="Proteomes" id="UP000677016"/>
    </source>
</evidence>
<dbReference type="PANTHER" id="PTHR43019:SF23">
    <property type="entry name" value="PROTEASE DO-LIKE 5, CHLOROPLASTIC"/>
    <property type="match status" value="1"/>
</dbReference>
<gene>
    <name evidence="6" type="ORF">KC207_08870</name>
</gene>
<organism evidence="6 7">
    <name type="scientific">Phycicoccus avicenniae</name>
    <dbReference type="NCBI Taxonomy" id="2828860"/>
    <lineage>
        <taxon>Bacteria</taxon>
        <taxon>Bacillati</taxon>
        <taxon>Actinomycetota</taxon>
        <taxon>Actinomycetes</taxon>
        <taxon>Micrococcales</taxon>
        <taxon>Intrasporangiaceae</taxon>
        <taxon>Phycicoccus</taxon>
    </lineage>
</organism>
<dbReference type="RefSeq" id="WP_211602664.1">
    <property type="nucleotide sequence ID" value="NZ_JAGSNF010000011.1"/>
</dbReference>
<dbReference type="GO" id="GO:0009403">
    <property type="term" value="P:toxin biosynthetic process"/>
    <property type="evidence" value="ECO:0007669"/>
    <property type="project" value="InterPro"/>
</dbReference>
<sequence length="402" mass="40365">MTGSTVLDVVLVLVLLSYAASGWRQGAVAAVLGLLGLLGGAYVAIRFAPDLLEQHTSVDVTSTGGVLVVVLAVLAVATLAQGVALVVGARIRQAVRIPGYRALDSALGAVAVLLAAVFVLWAVAGAVRTGGPMALRVLVGQSAVVRAADGVVPPQASRVVDDVTSALDRSVFPRVFEGLGPEPISAVPAPDEALAGDPRIARALGSVIHVRSDATRCGATQVGSGWVSAPGVVVTNAHVVAGASRVRVQVGGEGPETDAQVVAFDPDRDVAVLAAPGLEAPALDRGQDLANGDDAVVAGFPGDAGLYVGAARVRDVLDARGADIYGDAGPVREIYSLRATVRQGASGGPVLDASGDVVGMVFATSLDDEQTGYALTFAEIDPVLGDAAGVRSPVATGDCRAA</sequence>
<dbReference type="InterPro" id="IPR001940">
    <property type="entry name" value="Peptidase_S1C"/>
</dbReference>
<dbReference type="EC" id="3.4.21.-" evidence="6"/>
<dbReference type="GO" id="GO:0004252">
    <property type="term" value="F:serine-type endopeptidase activity"/>
    <property type="evidence" value="ECO:0007669"/>
    <property type="project" value="InterPro"/>
</dbReference>
<keyword evidence="4 5" id="KW-0472">Membrane</keyword>
<keyword evidence="3 5" id="KW-1133">Transmembrane helix</keyword>
<evidence type="ECO:0000256" key="5">
    <source>
        <dbReference type="SAM" id="Phobius"/>
    </source>
</evidence>
<dbReference type="NCBIfam" id="NF033740">
    <property type="entry name" value="MarP_fam_protase"/>
    <property type="match status" value="1"/>
</dbReference>
<dbReference type="InterPro" id="IPR043504">
    <property type="entry name" value="Peptidase_S1_PA_chymotrypsin"/>
</dbReference>
<dbReference type="Pfam" id="PF02674">
    <property type="entry name" value="Colicin_V"/>
    <property type="match status" value="1"/>
</dbReference>
<name>A0A941D9N7_9MICO</name>
<dbReference type="InterPro" id="IPR003825">
    <property type="entry name" value="Colicin-V_CvpA"/>
</dbReference>
<dbReference type="EMBL" id="JAGSNF010000011">
    <property type="protein sequence ID" value="MBR7743400.1"/>
    <property type="molecule type" value="Genomic_DNA"/>
</dbReference>
<feature type="transmembrane region" description="Helical" evidence="5">
    <location>
        <begin position="60"/>
        <end position="86"/>
    </location>
</feature>